<accession>A0A2K9NBY8</accession>
<dbReference type="AlphaFoldDB" id="A0A2K9NBY8"/>
<dbReference type="PANTHER" id="PTHR46656:SF3">
    <property type="entry name" value="PUTATIVE-RELATED"/>
    <property type="match status" value="1"/>
</dbReference>
<dbReference type="KEGG" id="ncb:C0V82_10390"/>
<evidence type="ECO:0000313" key="3">
    <source>
        <dbReference type="Proteomes" id="UP000234752"/>
    </source>
</evidence>
<reference evidence="2 3" key="1">
    <citation type="submission" date="2017-12" db="EMBL/GenBank/DDBJ databases">
        <title>Genomes of bacteria within cyanobacterial aggregates.</title>
        <authorList>
            <person name="Cai H."/>
        </authorList>
    </citation>
    <scope>NUCLEOTIDE SEQUENCE [LARGE SCALE GENOMIC DNA]</scope>
    <source>
        <strain evidence="2 3">TH16</strain>
    </source>
</reference>
<dbReference type="InterPro" id="IPR001296">
    <property type="entry name" value="Glyco_trans_1"/>
</dbReference>
<dbReference type="EMBL" id="CP025611">
    <property type="protein sequence ID" value="AUN30599.1"/>
    <property type="molecule type" value="Genomic_DNA"/>
</dbReference>
<protein>
    <submittedName>
        <fullName evidence="2">Glycosyltransferase</fullName>
    </submittedName>
</protein>
<evidence type="ECO:0000259" key="1">
    <source>
        <dbReference type="Pfam" id="PF00534"/>
    </source>
</evidence>
<keyword evidence="2" id="KW-0808">Transferase</keyword>
<gene>
    <name evidence="2" type="ORF">C0V82_10390</name>
</gene>
<dbReference type="CDD" id="cd03801">
    <property type="entry name" value="GT4_PimA-like"/>
    <property type="match status" value="1"/>
</dbReference>
<name>A0A2K9NBY8_9PROT</name>
<dbReference type="Gene3D" id="3.40.50.2000">
    <property type="entry name" value="Glycogen Phosphorylase B"/>
    <property type="match status" value="1"/>
</dbReference>
<dbReference type="SUPFAM" id="SSF53756">
    <property type="entry name" value="UDP-Glycosyltransferase/glycogen phosphorylase"/>
    <property type="match status" value="1"/>
</dbReference>
<dbReference type="GO" id="GO:0016757">
    <property type="term" value="F:glycosyltransferase activity"/>
    <property type="evidence" value="ECO:0007669"/>
    <property type="project" value="InterPro"/>
</dbReference>
<feature type="domain" description="Glycosyl transferase family 1" evidence="1">
    <location>
        <begin position="179"/>
        <end position="326"/>
    </location>
</feature>
<proteinExistence type="predicted"/>
<keyword evidence="3" id="KW-1185">Reference proteome</keyword>
<dbReference type="Pfam" id="PF00534">
    <property type="entry name" value="Glycos_transf_1"/>
    <property type="match status" value="1"/>
</dbReference>
<organism evidence="2 3">
    <name type="scientific">Niveispirillum cyanobacteriorum</name>
    <dbReference type="NCBI Taxonomy" id="1612173"/>
    <lineage>
        <taxon>Bacteria</taxon>
        <taxon>Pseudomonadati</taxon>
        <taxon>Pseudomonadota</taxon>
        <taxon>Alphaproteobacteria</taxon>
        <taxon>Rhodospirillales</taxon>
        <taxon>Azospirillaceae</taxon>
        <taxon>Niveispirillum</taxon>
    </lineage>
</organism>
<dbReference type="Proteomes" id="UP000234752">
    <property type="component" value="Chromosome eg_1"/>
</dbReference>
<evidence type="ECO:0000313" key="2">
    <source>
        <dbReference type="EMBL" id="AUN30599.1"/>
    </source>
</evidence>
<sequence>MCVLSDPLKNPFILNWRLTEIHGWGLVGVHTCLHLLRIGGSPVLYSTPDLETMRPQTQALLGPVGEASRRLEEVVTTLQAQGRRLHIPDATVLYALGGMMQPSLEEQSFFGDRNVGVGAFTGTALPGKAVSDAKSYSKVVIHSTFNKQVLADHGITSDCVFQGVDPVEVFPGVGNGMFGQRYIVFSGGKTEFRKGQDLVVAAFRAFNQRHPDALLVTAWGNFWPGTALTLRESTVLAVPPVVGPEGVDEAGWLRANGLPEGSFFNCGFLSRQVIAQVLHNCDLGIFPNRCEPGTNLVAMEAMACGVPVILSANTGHLDLIGEDRTYVLSRQSPIVNDAEARRYWGESDVEELLETMEFAYQNRDDARARGKKGSDWVLGHRRWDQFAAEFVDVCLR</sequence>
<dbReference type="PANTHER" id="PTHR46656">
    <property type="entry name" value="PUTATIVE-RELATED"/>
    <property type="match status" value="1"/>
</dbReference>